<evidence type="ECO:0000256" key="4">
    <source>
        <dbReference type="ARBA" id="ARBA00022833"/>
    </source>
</evidence>
<dbReference type="InterPro" id="IPR052035">
    <property type="entry name" value="ZnF_BED_domain_contain"/>
</dbReference>
<evidence type="ECO:0000256" key="1">
    <source>
        <dbReference type="ARBA" id="ARBA00004123"/>
    </source>
</evidence>
<comment type="subcellular location">
    <subcellularLocation>
        <location evidence="1">Nucleus</location>
    </subcellularLocation>
</comment>
<accession>A0A8J5UFE6</accession>
<keyword evidence="2" id="KW-0479">Metal-binding</keyword>
<protein>
    <submittedName>
        <fullName evidence="7">Putative AC transposase</fullName>
    </submittedName>
</protein>
<dbReference type="InterPro" id="IPR008906">
    <property type="entry name" value="HATC_C_dom"/>
</dbReference>
<dbReference type="GO" id="GO:0046983">
    <property type="term" value="F:protein dimerization activity"/>
    <property type="evidence" value="ECO:0007669"/>
    <property type="project" value="InterPro"/>
</dbReference>
<evidence type="ECO:0000256" key="5">
    <source>
        <dbReference type="ARBA" id="ARBA00023242"/>
    </source>
</evidence>
<dbReference type="GO" id="GO:0005634">
    <property type="term" value="C:nucleus"/>
    <property type="evidence" value="ECO:0007669"/>
    <property type="project" value="UniProtKB-SubCell"/>
</dbReference>
<dbReference type="Proteomes" id="UP000693942">
    <property type="component" value="Unassembled WGS sequence"/>
</dbReference>
<dbReference type="EMBL" id="JAELUR010000004">
    <property type="protein sequence ID" value="KAG7433383.1"/>
    <property type="molecule type" value="Genomic_DNA"/>
</dbReference>
<keyword evidence="3" id="KW-0863">Zinc-finger</keyword>
<keyword evidence="5" id="KW-0539">Nucleus</keyword>
<comment type="caution">
    <text evidence="7">The sequence shown here is derived from an EMBL/GenBank/DDBJ whole genome shotgun (WGS) entry which is preliminary data.</text>
</comment>
<proteinExistence type="predicted"/>
<feature type="domain" description="HAT C-terminal dimerisation" evidence="6">
    <location>
        <begin position="542"/>
        <end position="623"/>
    </location>
</feature>
<sequence>MTAQQQSLETLLGISSQRKSLKQQLDAASIKAESGRTTLADLPTVQIGCKRYIPEEYIANKNRKGRRSWIQAYGFFLTEVSPDLRTLQTYWACSKCDERGKSSLFVATNTTSPIEHLRRSHMITEADGNAYEDSSRADSQPPSKRRCLELPTARSNVNKAKELTVGWIVTANLPFTAPSNPYLRRMLDLHDASLAKEVPWSRQSVRDTMRKLFEVKKGAISCQLEKAVTKISFSFDMWTSPNRQRDEDDYHLFEEDRAAIDLELMQNNETRWNSTFMMIQRAIRKREQIDHFITYLDTKAAEPRQRVPVQDHLSQQDWLLLAEIQSLLKPLYEITMRCQGWAKEGRYGALWEVMIGMEYLLNFFEEQKLIFSPPDGTADELQIARASATTRCSPLRADQGRGREKHLPQHTRDEYTGAFSQAESLDDDHRRCIQISINNCWSKLDEYYSLLGQSPLYPAAVILHPRWNVSWLEANWTSHEQLVWLRDAKNSVREFFEQQYPRKEQSEAAKTMIGKAMRQDEPSQFDQWMQSYDRYMMEEEDELGVYMRQGPVRRENLNPILWWKEHQEEYPRLSKFALDILAIPAMSLDPERTFSVTKLTISSQRHSLSPEIIEEIQCLRNWLGHQAITVGEVVSFGGDLMGWDGGEA</sequence>
<dbReference type="AlphaFoldDB" id="A0A8J5UFE6"/>
<name>A0A8J5UFE6_FUSOX</name>
<dbReference type="Pfam" id="PF05699">
    <property type="entry name" value="Dimer_Tnp_hAT"/>
    <property type="match status" value="1"/>
</dbReference>
<evidence type="ECO:0000313" key="7">
    <source>
        <dbReference type="EMBL" id="KAG7433383.1"/>
    </source>
</evidence>
<dbReference type="PANTHER" id="PTHR46481">
    <property type="entry name" value="ZINC FINGER BED DOMAIN-CONTAINING PROTEIN 4"/>
    <property type="match status" value="1"/>
</dbReference>
<evidence type="ECO:0000313" key="8">
    <source>
        <dbReference type="Proteomes" id="UP000693942"/>
    </source>
</evidence>
<keyword evidence="4" id="KW-0862">Zinc</keyword>
<gene>
    <name evidence="7" type="ORF">Forpi1262_v006788</name>
</gene>
<organism evidence="7 8">
    <name type="scientific">Fusarium oxysporum f. sp. raphani</name>
    <dbReference type="NCBI Taxonomy" id="96318"/>
    <lineage>
        <taxon>Eukaryota</taxon>
        <taxon>Fungi</taxon>
        <taxon>Dikarya</taxon>
        <taxon>Ascomycota</taxon>
        <taxon>Pezizomycotina</taxon>
        <taxon>Sordariomycetes</taxon>
        <taxon>Hypocreomycetidae</taxon>
        <taxon>Hypocreales</taxon>
        <taxon>Nectriaceae</taxon>
        <taxon>Fusarium</taxon>
        <taxon>Fusarium oxysporum species complex</taxon>
    </lineage>
</organism>
<reference evidence="7" key="1">
    <citation type="submission" date="2021-04" db="EMBL/GenBank/DDBJ databases">
        <title>First draft genome resource for Brassicaceae pathogens Fusarium oxysporum f. sp. raphani and Fusarium oxysporum f. sp. rapae.</title>
        <authorList>
            <person name="Asai S."/>
        </authorList>
    </citation>
    <scope>NUCLEOTIDE SEQUENCE</scope>
    <source>
        <strain evidence="7">Tf1262</strain>
    </source>
</reference>
<dbReference type="PANTHER" id="PTHR46481:SF10">
    <property type="entry name" value="ZINC FINGER BED DOMAIN-CONTAINING PROTEIN 39"/>
    <property type="match status" value="1"/>
</dbReference>
<evidence type="ECO:0000256" key="2">
    <source>
        <dbReference type="ARBA" id="ARBA00022723"/>
    </source>
</evidence>
<dbReference type="GO" id="GO:0008270">
    <property type="term" value="F:zinc ion binding"/>
    <property type="evidence" value="ECO:0007669"/>
    <property type="project" value="UniProtKB-KW"/>
</dbReference>
<evidence type="ECO:0000256" key="3">
    <source>
        <dbReference type="ARBA" id="ARBA00022771"/>
    </source>
</evidence>
<evidence type="ECO:0000259" key="6">
    <source>
        <dbReference type="Pfam" id="PF05699"/>
    </source>
</evidence>